<reference evidence="1 2" key="1">
    <citation type="journal article" date="2012" name="J. Bacteriol.">
        <title>Complete Genome Sequence of the Thermophilic, Piezophilic, Heterotrophic Bacterium Marinitoga piezophila KA3.</title>
        <authorList>
            <person name="Lucas S."/>
            <person name="Han J."/>
            <person name="Lapidus A."/>
            <person name="Cheng J.F."/>
            <person name="Goodwin L.A."/>
            <person name="Pitluck S."/>
            <person name="Peters L."/>
            <person name="Mikhailova N."/>
            <person name="Teshima H."/>
            <person name="Detter J.C."/>
            <person name="Han C."/>
            <person name="Tapia R."/>
            <person name="Land M."/>
            <person name="Hauser L."/>
            <person name="Kyrpides N.C."/>
            <person name="Ivanova N."/>
            <person name="Pagani I."/>
            <person name="Vannier P."/>
            <person name="Oger P."/>
            <person name="Bartlett D.H."/>
            <person name="Noll K.M."/>
            <person name="Woyke T."/>
            <person name="Jebbar M."/>
        </authorList>
    </citation>
    <scope>NUCLEOTIDE SEQUENCE [LARGE SCALE GENOMIC DNA]</scope>
    <source>
        <strain evidence="2">DSM 14283 / JCM 11233 / KA3</strain>
    </source>
</reference>
<dbReference type="EMBL" id="CP003257">
    <property type="protein sequence ID" value="AEX84948.1"/>
    <property type="molecule type" value="Genomic_DNA"/>
</dbReference>
<dbReference type="RefSeq" id="WP_014296020.1">
    <property type="nucleotide sequence ID" value="NC_016751.1"/>
</dbReference>
<dbReference type="HOGENOM" id="CLU_1281956_0_0_0"/>
<name>H2J590_MARPK</name>
<dbReference type="AlphaFoldDB" id="H2J590"/>
<sequence length="215" mass="25851">MPSMLAHIIYAMKKHNNWNTELYLGAQGPDVFFYANEKKYKEIGDILHKISSNEFKEIMKGFPNDFYKGFILHMELDEKLHGIINSYYSEPISHTHFEYNFDELLSLKIYGMHFIEQKWWKILQIENIEIIDRKFNDVLKKEFGITGISYGYAYKKMLKNLKLLFQYPIFKKNLLMPVIKLIGLDYSYLYPDIKDKDIEKLKHLEREFFDLFEGE</sequence>
<evidence type="ECO:0000313" key="1">
    <source>
        <dbReference type="EMBL" id="AEX84948.1"/>
    </source>
</evidence>
<reference evidence="2" key="2">
    <citation type="submission" date="2012-01" db="EMBL/GenBank/DDBJ databases">
        <title>Complete sequence of chromosome of Marinitoga piezophila KA3.</title>
        <authorList>
            <person name="Lucas S."/>
            <person name="Han J."/>
            <person name="Lapidus A."/>
            <person name="Cheng J.-F."/>
            <person name="Goodwin L."/>
            <person name="Pitluck S."/>
            <person name="Peters L."/>
            <person name="Mikhailova N."/>
            <person name="Teshima H."/>
            <person name="Detter J.C."/>
            <person name="Han C."/>
            <person name="Tapia R."/>
            <person name="Land M."/>
            <person name="Hauser L."/>
            <person name="Kyrpides N."/>
            <person name="Ivanova N."/>
            <person name="Pagani I."/>
            <person name="Jebbar M."/>
            <person name="Vannier P."/>
            <person name="Oger P."/>
            <person name="Cario A."/>
            <person name="Bartlett D."/>
            <person name="Noll K.M."/>
            <person name="Woyke T."/>
        </authorList>
    </citation>
    <scope>NUCLEOTIDE SEQUENCE [LARGE SCALE GENOMIC DNA]</scope>
    <source>
        <strain evidence="2">DSM 14283 / JCM 11233 / KA3</strain>
    </source>
</reference>
<evidence type="ECO:0000313" key="2">
    <source>
        <dbReference type="Proteomes" id="UP000007161"/>
    </source>
</evidence>
<proteinExistence type="predicted"/>
<accession>H2J590</accession>
<keyword evidence="2" id="KW-1185">Reference proteome</keyword>
<gene>
    <name evidence="1" type="ordered locus">Marpi_0506</name>
</gene>
<protein>
    <recommendedName>
        <fullName evidence="3">Phospholipase C/D domain-containing protein</fullName>
    </recommendedName>
</protein>
<dbReference type="KEGG" id="mpz:Marpi_0506"/>
<evidence type="ECO:0008006" key="3">
    <source>
        <dbReference type="Google" id="ProtNLM"/>
    </source>
</evidence>
<organism evidence="1 2">
    <name type="scientific">Marinitoga piezophila (strain DSM 14283 / JCM 11233 / KA3)</name>
    <dbReference type="NCBI Taxonomy" id="443254"/>
    <lineage>
        <taxon>Bacteria</taxon>
        <taxon>Thermotogati</taxon>
        <taxon>Thermotogota</taxon>
        <taxon>Thermotogae</taxon>
        <taxon>Petrotogales</taxon>
        <taxon>Petrotogaceae</taxon>
        <taxon>Marinitoga</taxon>
    </lineage>
</organism>
<dbReference type="Proteomes" id="UP000007161">
    <property type="component" value="Chromosome"/>
</dbReference>
<dbReference type="STRING" id="443254.Marpi_0506"/>
<dbReference type="OrthoDB" id="9810528at2"/>